<feature type="domain" description="STAS" evidence="3">
    <location>
        <begin position="4"/>
        <end position="117"/>
    </location>
</feature>
<dbReference type="GO" id="GO:0043856">
    <property type="term" value="F:anti-sigma factor antagonist activity"/>
    <property type="evidence" value="ECO:0007669"/>
    <property type="project" value="InterPro"/>
</dbReference>
<dbReference type="PROSITE" id="PS50801">
    <property type="entry name" value="STAS"/>
    <property type="match status" value="1"/>
</dbReference>
<dbReference type="SUPFAM" id="SSF52091">
    <property type="entry name" value="SpoIIaa-like"/>
    <property type="match status" value="1"/>
</dbReference>
<dbReference type="InterPro" id="IPR003658">
    <property type="entry name" value="Anti-sigma_ant"/>
</dbReference>
<sequence>MNLLTVDHQVQPEAVVVRAVGEVDVSTVDEMVRHLIAGADAASAHPAALLIADLSAVTFLASAGLQALLDCQKKCQSVGATLHVVANQPAVVRPLKLTGLDRAFRVYAAFSDALPAVEQESG</sequence>
<name>A0A1X1W885_MYCGO</name>
<evidence type="ECO:0000313" key="5">
    <source>
        <dbReference type="Proteomes" id="UP000193928"/>
    </source>
</evidence>
<dbReference type="Gene3D" id="3.30.750.24">
    <property type="entry name" value="STAS domain"/>
    <property type="match status" value="1"/>
</dbReference>
<evidence type="ECO:0000256" key="2">
    <source>
        <dbReference type="RuleBase" id="RU003749"/>
    </source>
</evidence>
<dbReference type="PANTHER" id="PTHR33495">
    <property type="entry name" value="ANTI-SIGMA FACTOR ANTAGONIST TM_1081-RELATED-RELATED"/>
    <property type="match status" value="1"/>
</dbReference>
<protein>
    <recommendedName>
        <fullName evidence="2">Anti-sigma factor antagonist</fullName>
    </recommendedName>
</protein>
<organism evidence="4 5">
    <name type="scientific">Mycobacterium gordonae</name>
    <dbReference type="NCBI Taxonomy" id="1778"/>
    <lineage>
        <taxon>Bacteria</taxon>
        <taxon>Bacillati</taxon>
        <taxon>Actinomycetota</taxon>
        <taxon>Actinomycetes</taxon>
        <taxon>Mycobacteriales</taxon>
        <taxon>Mycobacteriaceae</taxon>
        <taxon>Mycobacterium</taxon>
    </lineage>
</organism>
<dbReference type="EMBL" id="LQOY01000108">
    <property type="protein sequence ID" value="ORV82799.1"/>
    <property type="molecule type" value="Genomic_DNA"/>
</dbReference>
<dbReference type="InterPro" id="IPR002645">
    <property type="entry name" value="STAS_dom"/>
</dbReference>
<comment type="similarity">
    <text evidence="1 2">Belongs to the anti-sigma-factor antagonist family.</text>
</comment>
<dbReference type="PANTHER" id="PTHR33495:SF2">
    <property type="entry name" value="ANTI-SIGMA FACTOR ANTAGONIST TM_1081-RELATED"/>
    <property type="match status" value="1"/>
</dbReference>
<dbReference type="NCBIfam" id="TIGR00377">
    <property type="entry name" value="ant_ant_sig"/>
    <property type="match status" value="1"/>
</dbReference>
<evidence type="ECO:0000259" key="3">
    <source>
        <dbReference type="PROSITE" id="PS50801"/>
    </source>
</evidence>
<keyword evidence="5" id="KW-1185">Reference proteome</keyword>
<evidence type="ECO:0000313" key="4">
    <source>
        <dbReference type="EMBL" id="ORV82799.1"/>
    </source>
</evidence>
<dbReference type="AlphaFoldDB" id="A0A1X1W885"/>
<gene>
    <name evidence="4" type="ORF">AWC08_28415</name>
</gene>
<comment type="caution">
    <text evidence="4">The sequence shown here is derived from an EMBL/GenBank/DDBJ whole genome shotgun (WGS) entry which is preliminary data.</text>
</comment>
<dbReference type="RefSeq" id="WP_069433648.1">
    <property type="nucleotide sequence ID" value="NZ_JACKSU010000005.1"/>
</dbReference>
<dbReference type="Pfam" id="PF01740">
    <property type="entry name" value="STAS"/>
    <property type="match status" value="1"/>
</dbReference>
<evidence type="ECO:0000256" key="1">
    <source>
        <dbReference type="ARBA" id="ARBA00009013"/>
    </source>
</evidence>
<reference evidence="4 5" key="1">
    <citation type="submission" date="2016-01" db="EMBL/GenBank/DDBJ databases">
        <title>The new phylogeny of the genus Mycobacterium.</title>
        <authorList>
            <person name="Tarcisio F."/>
            <person name="Conor M."/>
            <person name="Antonella G."/>
            <person name="Elisabetta G."/>
            <person name="Giulia F.S."/>
            <person name="Sara T."/>
            <person name="Anna F."/>
            <person name="Clotilde B."/>
            <person name="Roberto B."/>
            <person name="Veronica D.S."/>
            <person name="Fabio R."/>
            <person name="Monica P."/>
            <person name="Olivier J."/>
            <person name="Enrico T."/>
            <person name="Nicola S."/>
        </authorList>
    </citation>
    <scope>NUCLEOTIDE SEQUENCE [LARGE SCALE GENOMIC DNA]</scope>
    <source>
        <strain evidence="4 5">DSM 44160</strain>
    </source>
</reference>
<dbReference type="InterPro" id="IPR036513">
    <property type="entry name" value="STAS_dom_sf"/>
</dbReference>
<dbReference type="CDD" id="cd07043">
    <property type="entry name" value="STAS_anti-anti-sigma_factors"/>
    <property type="match status" value="1"/>
</dbReference>
<dbReference type="Proteomes" id="UP000193928">
    <property type="component" value="Unassembled WGS sequence"/>
</dbReference>
<accession>A0A1X1W885</accession>
<proteinExistence type="inferred from homology"/>